<dbReference type="EMBL" id="PDCK01000044">
    <property type="protein sequence ID" value="PRQ23163.1"/>
    <property type="molecule type" value="Genomic_DNA"/>
</dbReference>
<dbReference type="PANTHER" id="PTHR23024:SF467">
    <property type="entry name" value="CARBOXYLESTERASE 12-RELATED"/>
    <property type="match status" value="1"/>
</dbReference>
<dbReference type="PROSITE" id="PS01174">
    <property type="entry name" value="LIPASE_GDXG_SER"/>
    <property type="match status" value="1"/>
</dbReference>
<sequence>MQASLHCRTEIIILFSSTNPNMSDELAHDFSPLFKIYKDGRIERLMGTDTVPPSVHPQTGVESKHVMISNETGLYARLYIPKSTTTSSTKLPLLVYFHGGGFCVETASSPTYHNYLNSLVAEANVVAVSVDFRRVPEYPLPVAYNDSWDALKWVASHSDGSGSEEWLNNHADLQKLFFSGDSSGGNIAHNMAVKVGSEGLVGVKLIGIVLVHPFLWGQEPIGGESTMTAVQREYLDSMWRFVYPLTSGSDDPLLNPGKDPKLGGLGCEKVLVCVAENDTLRHRNWYYSEVLRKSGWKGAVEVLEAKGEGHVFHLFNPTCDSAQAMLKKITSFIN</sequence>
<dbReference type="InterPro" id="IPR013094">
    <property type="entry name" value="AB_hydrolase_3"/>
</dbReference>
<dbReference type="EC" id="3.1.1.1" evidence="4"/>
<reference evidence="4 5" key="1">
    <citation type="journal article" date="2018" name="Nat. Genet.">
        <title>The Rosa genome provides new insights in the design of modern roses.</title>
        <authorList>
            <person name="Bendahmane M."/>
        </authorList>
    </citation>
    <scope>NUCLEOTIDE SEQUENCE [LARGE SCALE GENOMIC DNA]</scope>
    <source>
        <strain evidence="5">cv. Old Blush</strain>
    </source>
</reference>
<dbReference type="AlphaFoldDB" id="A0A2P6PMJ6"/>
<evidence type="ECO:0000259" key="3">
    <source>
        <dbReference type="Pfam" id="PF07859"/>
    </source>
</evidence>
<evidence type="ECO:0000313" key="4">
    <source>
        <dbReference type="EMBL" id="PRQ23163.1"/>
    </source>
</evidence>
<name>A0A2P6PMJ6_ROSCH</name>
<evidence type="ECO:0000256" key="2">
    <source>
        <dbReference type="PROSITE-ProRule" id="PRU10038"/>
    </source>
</evidence>
<dbReference type="GO" id="GO:0106435">
    <property type="term" value="F:carboxylesterase activity"/>
    <property type="evidence" value="ECO:0007669"/>
    <property type="project" value="UniProtKB-EC"/>
</dbReference>
<proteinExistence type="inferred from homology"/>
<dbReference type="SUPFAM" id="SSF53474">
    <property type="entry name" value="alpha/beta-Hydrolases"/>
    <property type="match status" value="1"/>
</dbReference>
<dbReference type="Proteomes" id="UP000238479">
    <property type="component" value="Chromosome 6"/>
</dbReference>
<organism evidence="4 5">
    <name type="scientific">Rosa chinensis</name>
    <name type="common">China rose</name>
    <dbReference type="NCBI Taxonomy" id="74649"/>
    <lineage>
        <taxon>Eukaryota</taxon>
        <taxon>Viridiplantae</taxon>
        <taxon>Streptophyta</taxon>
        <taxon>Embryophyta</taxon>
        <taxon>Tracheophyta</taxon>
        <taxon>Spermatophyta</taxon>
        <taxon>Magnoliopsida</taxon>
        <taxon>eudicotyledons</taxon>
        <taxon>Gunneridae</taxon>
        <taxon>Pentapetalae</taxon>
        <taxon>rosids</taxon>
        <taxon>fabids</taxon>
        <taxon>Rosales</taxon>
        <taxon>Rosaceae</taxon>
        <taxon>Rosoideae</taxon>
        <taxon>Rosoideae incertae sedis</taxon>
        <taxon>Rosa</taxon>
    </lineage>
</organism>
<accession>A0A2P6PMJ6</accession>
<dbReference type="STRING" id="74649.A0A2P6PMJ6"/>
<dbReference type="Pfam" id="PF07859">
    <property type="entry name" value="Abhydrolase_3"/>
    <property type="match status" value="1"/>
</dbReference>
<feature type="domain" description="Alpha/beta hydrolase fold-3" evidence="3">
    <location>
        <begin position="94"/>
        <end position="313"/>
    </location>
</feature>
<dbReference type="InterPro" id="IPR050466">
    <property type="entry name" value="Carboxylest/Gibb_receptor"/>
</dbReference>
<evidence type="ECO:0000256" key="1">
    <source>
        <dbReference type="ARBA" id="ARBA00010515"/>
    </source>
</evidence>
<dbReference type="Gramene" id="PRQ23163">
    <property type="protein sequence ID" value="PRQ23163"/>
    <property type="gene ID" value="RchiOBHm_Chr6g0258311"/>
</dbReference>
<keyword evidence="4" id="KW-0378">Hydrolase</keyword>
<evidence type="ECO:0000313" key="5">
    <source>
        <dbReference type="Proteomes" id="UP000238479"/>
    </source>
</evidence>
<dbReference type="OMA" id="SAIRWVF"/>
<dbReference type="PANTHER" id="PTHR23024">
    <property type="entry name" value="ARYLACETAMIDE DEACETYLASE"/>
    <property type="match status" value="1"/>
</dbReference>
<gene>
    <name evidence="4" type="ORF">RchiOBHm_Chr6g0258311</name>
</gene>
<protein>
    <submittedName>
        <fullName evidence="4">Putative carboxylesterase</fullName>
        <ecNumber evidence="4">3.1.1.1</ecNumber>
    </submittedName>
</protein>
<dbReference type="Gene3D" id="3.40.50.1820">
    <property type="entry name" value="alpha/beta hydrolase"/>
    <property type="match status" value="1"/>
</dbReference>
<comment type="similarity">
    <text evidence="1">Belongs to the 'GDXG' lipolytic enzyme family.</text>
</comment>
<comment type="caution">
    <text evidence="4">The sequence shown here is derived from an EMBL/GenBank/DDBJ whole genome shotgun (WGS) entry which is preliminary data.</text>
</comment>
<keyword evidence="5" id="KW-1185">Reference proteome</keyword>
<dbReference type="OrthoDB" id="408631at2759"/>
<dbReference type="InterPro" id="IPR029058">
    <property type="entry name" value="AB_hydrolase_fold"/>
</dbReference>
<feature type="active site" evidence="2">
    <location>
        <position position="182"/>
    </location>
</feature>
<dbReference type="InterPro" id="IPR033140">
    <property type="entry name" value="Lipase_GDXG_put_SER_AS"/>
</dbReference>